<dbReference type="InterPro" id="IPR051043">
    <property type="entry name" value="Sulfatase_Mod_Factor_Kinase"/>
</dbReference>
<dbReference type="InterPro" id="IPR005532">
    <property type="entry name" value="SUMF_dom"/>
</dbReference>
<dbReference type="Proteomes" id="UP000092382">
    <property type="component" value="Unassembled WGS sequence"/>
</dbReference>
<dbReference type="GO" id="GO:0120147">
    <property type="term" value="F:formylglycine-generating oxidase activity"/>
    <property type="evidence" value="ECO:0007669"/>
    <property type="project" value="TreeGrafter"/>
</dbReference>
<evidence type="ECO:0000313" key="3">
    <source>
        <dbReference type="Proteomes" id="UP000092382"/>
    </source>
</evidence>
<name>A0A1B7VLF5_APHFL</name>
<dbReference type="InterPro" id="IPR016187">
    <property type="entry name" value="CTDL_fold"/>
</dbReference>
<dbReference type="AlphaFoldDB" id="A0A1B7VLF5"/>
<evidence type="ECO:0000313" key="2">
    <source>
        <dbReference type="EMBL" id="OBQ20537.1"/>
    </source>
</evidence>
<proteinExistence type="predicted"/>
<protein>
    <recommendedName>
        <fullName evidence="1">Sulfatase-modifying factor enzyme-like domain-containing protein</fullName>
    </recommendedName>
</protein>
<sequence length="119" mass="13729">MVFIPGGTFNILSDVHYSSERSAEDITVNSFCMDKYEITNAKFAQFVKETGYITVAERPLPKDQFPDLSDDSRKPGSLVFQMADPEAKRVRHLSWWKWTLESLYKKLFYIILSLPIGTN</sequence>
<dbReference type="Pfam" id="PF03781">
    <property type="entry name" value="FGE-sulfatase"/>
    <property type="match status" value="1"/>
</dbReference>
<dbReference type="STRING" id="1803587.GCA_001593825_02067"/>
<dbReference type="InterPro" id="IPR042095">
    <property type="entry name" value="SUMF_sf"/>
</dbReference>
<comment type="caution">
    <text evidence="2">The sequence shown here is derived from an EMBL/GenBank/DDBJ whole genome shotgun (WGS) entry which is preliminary data.</text>
</comment>
<evidence type="ECO:0000259" key="1">
    <source>
        <dbReference type="Pfam" id="PF03781"/>
    </source>
</evidence>
<dbReference type="Gene3D" id="3.90.1580.10">
    <property type="entry name" value="paralog of FGE (formylglycine-generating enzyme)"/>
    <property type="match status" value="1"/>
</dbReference>
<dbReference type="PANTHER" id="PTHR23150:SF19">
    <property type="entry name" value="FORMYLGLYCINE-GENERATING ENZYME"/>
    <property type="match status" value="1"/>
</dbReference>
<reference evidence="2 3" key="1">
    <citation type="submission" date="2015-09" db="EMBL/GenBank/DDBJ databases">
        <title>Whole genome shotgun sequence assembly of Aphanizomenon flos-aquae UKL13.</title>
        <authorList>
            <person name="Driscoll C."/>
        </authorList>
    </citation>
    <scope>NUCLEOTIDE SEQUENCE [LARGE SCALE GENOMIC DNA]</scope>
    <source>
        <strain evidence="2">MDT13</strain>
    </source>
</reference>
<accession>A0A1B7VLF5</accession>
<dbReference type="EMBL" id="LJOY01000075">
    <property type="protein sequence ID" value="OBQ20537.1"/>
    <property type="molecule type" value="Genomic_DNA"/>
</dbReference>
<organism evidence="2 3">
    <name type="scientific">Aphanizomenon flos-aquae LD13</name>
    <dbReference type="NCBI Taxonomy" id="1710894"/>
    <lineage>
        <taxon>Bacteria</taxon>
        <taxon>Bacillati</taxon>
        <taxon>Cyanobacteriota</taxon>
        <taxon>Cyanophyceae</taxon>
        <taxon>Nostocales</taxon>
        <taxon>Aphanizomenonaceae</taxon>
        <taxon>Aphanizomenon</taxon>
    </lineage>
</organism>
<feature type="domain" description="Sulfatase-modifying factor enzyme-like" evidence="1">
    <location>
        <begin position="1"/>
        <end position="99"/>
    </location>
</feature>
<dbReference type="PATRIC" id="fig|1710894.3.peg.2340"/>
<gene>
    <name evidence="2" type="ORF">AN481_17055</name>
</gene>
<dbReference type="PANTHER" id="PTHR23150">
    <property type="entry name" value="SULFATASE MODIFYING FACTOR 1, 2"/>
    <property type="match status" value="1"/>
</dbReference>
<dbReference type="SUPFAM" id="SSF56436">
    <property type="entry name" value="C-type lectin-like"/>
    <property type="match status" value="1"/>
</dbReference>